<dbReference type="EMBL" id="MAJZ01000016">
    <property type="protein sequence ID" value="OCH78727.1"/>
    <property type="molecule type" value="Genomic_DNA"/>
</dbReference>
<keyword evidence="3" id="KW-1185">Reference proteome</keyword>
<reference evidence="3" key="1">
    <citation type="submission" date="2016-06" db="EMBL/GenBank/DDBJ databases">
        <authorList>
            <person name="Hehemann J.-H."/>
            <person name="Arevalo P."/>
            <person name="Datta M.S."/>
            <person name="Polz M.F."/>
        </authorList>
    </citation>
    <scope>NUCLEOTIDE SEQUENCE [LARGE SCALE GENOMIC DNA]</scope>
    <source>
        <strain evidence="3">9CSC122</strain>
    </source>
</reference>
<feature type="transmembrane region" description="Helical" evidence="1">
    <location>
        <begin position="904"/>
        <end position="924"/>
    </location>
</feature>
<feature type="transmembrane region" description="Helical" evidence="1">
    <location>
        <begin position="1018"/>
        <end position="1036"/>
    </location>
</feature>
<dbReference type="SUPFAM" id="SSF82866">
    <property type="entry name" value="Multidrug efflux transporter AcrB transmembrane domain"/>
    <property type="match status" value="2"/>
</dbReference>
<feature type="transmembrane region" description="Helical" evidence="1">
    <location>
        <begin position="385"/>
        <end position="407"/>
    </location>
</feature>
<dbReference type="Pfam" id="PF00873">
    <property type="entry name" value="ACR_tran"/>
    <property type="match status" value="1"/>
</dbReference>
<keyword evidence="1" id="KW-1133">Transmembrane helix</keyword>
<dbReference type="Gene3D" id="3.30.70.1440">
    <property type="entry name" value="Multidrug efflux transporter AcrB pore domain"/>
    <property type="match status" value="1"/>
</dbReference>
<comment type="caution">
    <text evidence="2">The sequence shown here is derived from an EMBL/GenBank/DDBJ whole genome shotgun (WGS) entry which is preliminary data.</text>
</comment>
<feature type="transmembrane region" description="Helical" evidence="1">
    <location>
        <begin position="465"/>
        <end position="483"/>
    </location>
</feature>
<sequence length="1070" mass="119734">MITWFTRHPIAANLLMIILLVGGVLSANNMRREIIPKLPANEISVTAFYDGRNAQQVDVEITQKIEQSLQGIAGIKDIQSSSSQSSAYVAIKKQLDYPMQVLLDDIKSAVDNIYDWPELAEKPQVQTKEDSFDALIVQLSGDSDKDSLIKVGKELKRALLANPKIHKIEEYGANKYAISININPHKVRELGLTFAQVAHAIRQQSTRNKDGLLKTDNGQILLYTSHLATHQRELSKLTIQTFDNGQKIRLEDVATINDGFVEHDSKLRFNNQLSHAFAIKMSAKSDVLEVSEQAHLVVEQFKKSLPNNLHITLWFDASQYVEQRLDLLEDSALQGFILVFIILSLFLQIRLALWVALGLPIAISGAFIVLGPLGFQYTINEVTTFGFILVLGILVDDAVIVGESIYYQKQKSTHQQKSTDPSPLSDQCQATIIGAKKVALPTIFGVLTTVAALFPMTFFPSETGRLFAGFAWVMIIALLFSLLESKLILPAHLRNITVPKTVNNNRIKTYLQQLRWLPQTLLHAFNHHIYARLLTLSLRYRYAWLTGFIALSIAVLGALYQGKIRSVLFPDVPGDLIIFSIELENNAPLTLIQQAQHNIEAVRDQINQDYRTEYNLKGDVIDKSLLVMDEQGSITVFAQPLDRDKRPGTSLKSIAEAWRAPIRLLEGVKSSEVMISLSGSGDNATSIVLQHPNKDILKEISTQAKHWFTQQEAISNVKEQQAKPMPQLIFSLKEQALTLGFTHKSLTDQLAAAYGGLEVDRFYRDGHNIKVTLQLERALRDSRSDFSQMLIFNDQGKSFPLLAVAEITPRYINNSIQRVNGLLSRHLLLEIDKSVTSPELVYQYFEDQFVQKIKASYPQFNSQRSGQLAETQSANQGLAQAFIIALLAIYVLLALPLKRYGQPLIIMAAIPFGLVGAILGHQYLGLSVSLYSWLGMLALSGVVVNDSLLIVNAYNQHRLKNNARNNHLIRHLCSACQERFRAIFLTTLTTFAGLYPLLSAESEQAQYLIPAAASMAYGLLFSTLISLFLIPILLLISSDLKHFLIGPTLRKVPLPKRPRSKSPLNHKEIQ</sequence>
<dbReference type="Gene3D" id="3.30.70.1430">
    <property type="entry name" value="Multidrug efflux transporter AcrB pore domain"/>
    <property type="match status" value="2"/>
</dbReference>
<dbReference type="PANTHER" id="PTHR32063">
    <property type="match status" value="1"/>
</dbReference>
<dbReference type="GO" id="GO:0042910">
    <property type="term" value="F:xenobiotic transmembrane transporter activity"/>
    <property type="evidence" value="ECO:0007669"/>
    <property type="project" value="TreeGrafter"/>
</dbReference>
<feature type="transmembrane region" description="Helical" evidence="1">
    <location>
        <begin position="438"/>
        <end position="459"/>
    </location>
</feature>
<feature type="transmembrane region" description="Helical" evidence="1">
    <location>
        <begin position="877"/>
        <end position="897"/>
    </location>
</feature>
<feature type="transmembrane region" description="Helical" evidence="1">
    <location>
        <begin position="930"/>
        <end position="954"/>
    </location>
</feature>
<dbReference type="Gene3D" id="3.30.2090.10">
    <property type="entry name" value="Multidrug efflux transporter AcrB TolC docking domain, DN and DC subdomains"/>
    <property type="match status" value="2"/>
</dbReference>
<proteinExistence type="predicted"/>
<gene>
    <name evidence="2" type="ORF">A6E14_16765</name>
</gene>
<keyword evidence="1" id="KW-0812">Transmembrane</keyword>
<accession>A0A1B9R318</accession>
<dbReference type="PANTHER" id="PTHR32063:SF33">
    <property type="entry name" value="RND SUPERFAMILY EFFLUX PUMP PERMEASE COMPONENT"/>
    <property type="match status" value="1"/>
</dbReference>
<dbReference type="Gene3D" id="3.30.70.1320">
    <property type="entry name" value="Multidrug efflux transporter AcrB pore domain like"/>
    <property type="match status" value="1"/>
</dbReference>
<organism evidence="2 3">
    <name type="scientific">Vibrio genomosp. F10</name>
    <dbReference type="NCBI Taxonomy" id="723171"/>
    <lineage>
        <taxon>Bacteria</taxon>
        <taxon>Pseudomonadati</taxon>
        <taxon>Pseudomonadota</taxon>
        <taxon>Gammaproteobacteria</taxon>
        <taxon>Vibrionales</taxon>
        <taxon>Vibrionaceae</taxon>
        <taxon>Vibrio</taxon>
    </lineage>
</organism>
<evidence type="ECO:0000313" key="2">
    <source>
        <dbReference type="EMBL" id="OCH78727.1"/>
    </source>
</evidence>
<feature type="transmembrane region" description="Helical" evidence="1">
    <location>
        <begin position="980"/>
        <end position="998"/>
    </location>
</feature>
<name>A0A1B9R318_9VIBR</name>
<dbReference type="GO" id="GO:0005886">
    <property type="term" value="C:plasma membrane"/>
    <property type="evidence" value="ECO:0007669"/>
    <property type="project" value="TreeGrafter"/>
</dbReference>
<dbReference type="SUPFAM" id="SSF82693">
    <property type="entry name" value="Multidrug efflux transporter AcrB pore domain, PN1, PN2, PC1 and PC2 subdomains"/>
    <property type="match status" value="1"/>
</dbReference>
<dbReference type="InterPro" id="IPR001036">
    <property type="entry name" value="Acrflvin-R"/>
</dbReference>
<protein>
    <recommendedName>
        <fullName evidence="4">Acriflavin resistance protein</fullName>
    </recommendedName>
</protein>
<feature type="transmembrane region" description="Helical" evidence="1">
    <location>
        <begin position="542"/>
        <end position="560"/>
    </location>
</feature>
<keyword evidence="1" id="KW-0472">Membrane</keyword>
<dbReference type="InterPro" id="IPR027463">
    <property type="entry name" value="AcrB_DN_DC_subdom"/>
</dbReference>
<dbReference type="Proteomes" id="UP000093173">
    <property type="component" value="Unassembled WGS sequence"/>
</dbReference>
<evidence type="ECO:0000256" key="1">
    <source>
        <dbReference type="SAM" id="Phobius"/>
    </source>
</evidence>
<dbReference type="Gene3D" id="1.20.1640.10">
    <property type="entry name" value="Multidrug efflux transporter AcrB transmembrane domain"/>
    <property type="match status" value="2"/>
</dbReference>
<dbReference type="RefSeq" id="WP_065576200.1">
    <property type="nucleotide sequence ID" value="NZ_JBNGCH010000016.1"/>
</dbReference>
<dbReference type="SUPFAM" id="SSF82714">
    <property type="entry name" value="Multidrug efflux transporter AcrB TolC docking domain, DN and DC subdomains"/>
    <property type="match status" value="2"/>
</dbReference>
<dbReference type="PRINTS" id="PR00702">
    <property type="entry name" value="ACRIFLAVINRP"/>
</dbReference>
<evidence type="ECO:0008006" key="4">
    <source>
        <dbReference type="Google" id="ProtNLM"/>
    </source>
</evidence>
<evidence type="ECO:0000313" key="3">
    <source>
        <dbReference type="Proteomes" id="UP000093173"/>
    </source>
</evidence>
<dbReference type="AlphaFoldDB" id="A0A1B9R318"/>
<feature type="transmembrane region" description="Helical" evidence="1">
    <location>
        <begin position="354"/>
        <end position="379"/>
    </location>
</feature>